<accession>A0A0E9XVC9</accession>
<dbReference type="EMBL" id="GBXM01001958">
    <property type="protein sequence ID" value="JAI06620.1"/>
    <property type="molecule type" value="Transcribed_RNA"/>
</dbReference>
<reference evidence="1" key="1">
    <citation type="submission" date="2014-11" db="EMBL/GenBank/DDBJ databases">
        <authorList>
            <person name="Amaro Gonzalez C."/>
        </authorList>
    </citation>
    <scope>NUCLEOTIDE SEQUENCE</scope>
</reference>
<sequence length="32" mass="3703">MLSLQITIKLALALLTISRCVFQQRRETVIDE</sequence>
<organism evidence="1">
    <name type="scientific">Anguilla anguilla</name>
    <name type="common">European freshwater eel</name>
    <name type="synonym">Muraena anguilla</name>
    <dbReference type="NCBI Taxonomy" id="7936"/>
    <lineage>
        <taxon>Eukaryota</taxon>
        <taxon>Metazoa</taxon>
        <taxon>Chordata</taxon>
        <taxon>Craniata</taxon>
        <taxon>Vertebrata</taxon>
        <taxon>Euteleostomi</taxon>
        <taxon>Actinopterygii</taxon>
        <taxon>Neopterygii</taxon>
        <taxon>Teleostei</taxon>
        <taxon>Anguilliformes</taxon>
        <taxon>Anguillidae</taxon>
        <taxon>Anguilla</taxon>
    </lineage>
</organism>
<name>A0A0E9XVC9_ANGAN</name>
<dbReference type="AlphaFoldDB" id="A0A0E9XVC9"/>
<evidence type="ECO:0000313" key="1">
    <source>
        <dbReference type="EMBL" id="JAI06620.1"/>
    </source>
</evidence>
<protein>
    <submittedName>
        <fullName evidence="1">Uncharacterized protein</fullName>
    </submittedName>
</protein>
<reference evidence="1" key="2">
    <citation type="journal article" date="2015" name="Fish Shellfish Immunol.">
        <title>Early steps in the European eel (Anguilla anguilla)-Vibrio vulnificus interaction in the gills: Role of the RtxA13 toxin.</title>
        <authorList>
            <person name="Callol A."/>
            <person name="Pajuelo D."/>
            <person name="Ebbesson L."/>
            <person name="Teles M."/>
            <person name="MacKenzie S."/>
            <person name="Amaro C."/>
        </authorList>
    </citation>
    <scope>NUCLEOTIDE SEQUENCE</scope>
</reference>
<proteinExistence type="predicted"/>